<dbReference type="SUPFAM" id="SSF82784">
    <property type="entry name" value="OsmC-like"/>
    <property type="match status" value="1"/>
</dbReference>
<dbReference type="Pfam" id="PF02566">
    <property type="entry name" value="OsmC"/>
    <property type="match status" value="1"/>
</dbReference>
<organism evidence="1">
    <name type="scientific">bioreactor metagenome</name>
    <dbReference type="NCBI Taxonomy" id="1076179"/>
    <lineage>
        <taxon>unclassified sequences</taxon>
        <taxon>metagenomes</taxon>
        <taxon>ecological metagenomes</taxon>
    </lineage>
</organism>
<proteinExistence type="predicted"/>
<dbReference type="PANTHER" id="PTHR39624">
    <property type="entry name" value="PROTEIN INVOLVED IN RIMO-MEDIATED BETA-METHYLTHIOLATION OF RIBOSOMAL PROTEIN S12 YCAO"/>
    <property type="match status" value="1"/>
</dbReference>
<gene>
    <name evidence="1" type="ORF">SDC9_18128</name>
</gene>
<dbReference type="InterPro" id="IPR003718">
    <property type="entry name" value="OsmC/Ohr_fam"/>
</dbReference>
<dbReference type="EMBL" id="VSSQ01000065">
    <property type="protein sequence ID" value="MPL72345.1"/>
    <property type="molecule type" value="Genomic_DNA"/>
</dbReference>
<dbReference type="PANTHER" id="PTHR39624:SF2">
    <property type="entry name" value="OSMC-LIKE PROTEIN"/>
    <property type="match status" value="1"/>
</dbReference>
<dbReference type="AlphaFoldDB" id="A0A644TZE5"/>
<protein>
    <recommendedName>
        <fullName evidence="2">Protein YhfA</fullName>
    </recommendedName>
</protein>
<evidence type="ECO:0000313" key="1">
    <source>
        <dbReference type="EMBL" id="MPL72345.1"/>
    </source>
</evidence>
<name>A0A644TZE5_9ZZZZ</name>
<reference evidence="1" key="1">
    <citation type="submission" date="2019-08" db="EMBL/GenBank/DDBJ databases">
        <authorList>
            <person name="Kucharzyk K."/>
            <person name="Murdoch R.W."/>
            <person name="Higgins S."/>
            <person name="Loffler F."/>
        </authorList>
    </citation>
    <scope>NUCLEOTIDE SEQUENCE</scope>
</reference>
<dbReference type="Gene3D" id="3.30.300.20">
    <property type="match status" value="1"/>
</dbReference>
<comment type="caution">
    <text evidence="1">The sequence shown here is derived from an EMBL/GenBank/DDBJ whole genome shotgun (WGS) entry which is preliminary data.</text>
</comment>
<accession>A0A644TZE5</accession>
<dbReference type="InterPro" id="IPR036102">
    <property type="entry name" value="OsmC/Ohrsf"/>
</dbReference>
<dbReference type="InterPro" id="IPR015946">
    <property type="entry name" value="KH_dom-like_a/b"/>
</dbReference>
<evidence type="ECO:0008006" key="2">
    <source>
        <dbReference type="Google" id="ProtNLM"/>
    </source>
</evidence>
<sequence length="133" mass="14615">MKITFEGKKKVIAEFNGYRIVTDQPERAGGEGSAPAPFDLFLASLGTCAGIYVKSFCEQRGISTDGISLEQEMKYNAETRMIGGVEIRIILPEAFPEKYHDAVINAANLCAVKKHLHNPPVMTIVTEVRGYGH</sequence>